<keyword evidence="1" id="KW-0732">Signal</keyword>
<dbReference type="HOGENOM" id="CLU_158666_0_0_5"/>
<dbReference type="EMBL" id="CP003789">
    <property type="protein sequence ID" value="AGA64181.1"/>
    <property type="molecule type" value="Genomic_DNA"/>
</dbReference>
<proteinExistence type="predicted"/>
<name>L0EUW8_LIBCB</name>
<feature type="signal peptide" evidence="1">
    <location>
        <begin position="1"/>
        <end position="18"/>
    </location>
</feature>
<dbReference type="eggNOG" id="ENOG50330RJ">
    <property type="taxonomic scope" value="Bacteria"/>
</dbReference>
<dbReference type="SMR" id="L0EUW8"/>
<evidence type="ECO:0008006" key="4">
    <source>
        <dbReference type="Google" id="ProtNLM"/>
    </source>
</evidence>
<protein>
    <recommendedName>
        <fullName evidence="4">DUF4354 domain-containing protein</fullName>
    </recommendedName>
</protein>
<evidence type="ECO:0000256" key="1">
    <source>
        <dbReference type="SAM" id="SignalP"/>
    </source>
</evidence>
<gene>
    <name evidence="2" type="ordered locus">B488_01880</name>
</gene>
<dbReference type="Pfam" id="PF14263">
    <property type="entry name" value="DUF4354"/>
    <property type="match status" value="1"/>
</dbReference>
<dbReference type="KEGG" id="lcc:B488_01880"/>
<evidence type="ECO:0000313" key="2">
    <source>
        <dbReference type="EMBL" id="AGA64181.1"/>
    </source>
</evidence>
<reference evidence="2 3" key="1">
    <citation type="journal article" date="2012" name="Stand. Genomic Sci.">
        <title>Complete genome sequence of Liberibacter crescens BT-1.</title>
        <authorList>
            <person name="Leonard M.T."/>
            <person name="Fagen J.R."/>
            <person name="Davis-Richardson A.G."/>
            <person name="Davis M.J."/>
            <person name="Triplett E.W."/>
        </authorList>
    </citation>
    <scope>NUCLEOTIDE SEQUENCE [LARGE SCALE GENOMIC DNA]</scope>
    <source>
        <strain evidence="2 3">BT-1</strain>
    </source>
</reference>
<dbReference type="PATRIC" id="fig|1215343.11.peg.197"/>
<dbReference type="InterPro" id="IPR025581">
    <property type="entry name" value="DUF4354"/>
</dbReference>
<organism evidence="2 3">
    <name type="scientific">Liberibacter crescens (strain BT-1)</name>
    <dbReference type="NCBI Taxonomy" id="1215343"/>
    <lineage>
        <taxon>Bacteria</taxon>
        <taxon>Pseudomonadati</taxon>
        <taxon>Pseudomonadota</taxon>
        <taxon>Alphaproteobacteria</taxon>
        <taxon>Hyphomicrobiales</taxon>
        <taxon>Rhizobiaceae</taxon>
        <taxon>Liberibacter</taxon>
    </lineage>
</organism>
<dbReference type="Proteomes" id="UP000010799">
    <property type="component" value="Chromosome"/>
</dbReference>
<accession>L0EUW8</accession>
<feature type="chain" id="PRO_5003941227" description="DUF4354 domain-containing protein" evidence="1">
    <location>
        <begin position="19"/>
        <end position="126"/>
    </location>
</feature>
<dbReference type="AlphaFoldDB" id="L0EUW8"/>
<keyword evidence="3" id="KW-1185">Reference proteome</keyword>
<dbReference type="RefSeq" id="WP_015272608.1">
    <property type="nucleotide sequence ID" value="NC_019907.1"/>
</dbReference>
<evidence type="ECO:0000313" key="3">
    <source>
        <dbReference type="Proteomes" id="UP000010799"/>
    </source>
</evidence>
<dbReference type="Gene3D" id="2.60.40.4110">
    <property type="entry name" value="Protein of unknown function DUF4354"/>
    <property type="match status" value="1"/>
</dbReference>
<sequence length="126" mass="14220">MKKSYLLLYPICFLFSIAASSVPPEVIVYAKQKETGSIFSPHKFTYTKDFDVTVVNFSQGEIDLSKYCFKAMLGMKEFNVDTIDEKLASKKLKNGERLRGVVVFSSNNSDVTQANIVQLTDKCKKN</sequence>